<evidence type="ECO:0000313" key="2">
    <source>
        <dbReference type="Proteomes" id="UP000233556"/>
    </source>
</evidence>
<reference evidence="2" key="2">
    <citation type="submission" date="2017-12" db="EMBL/GenBank/DDBJ databases">
        <title>Genome sequence of the Bar-tailed Godwit (Limosa lapponica baueri).</title>
        <authorList>
            <person name="Lima N.C.B."/>
            <person name="Parody-Merino A.M."/>
            <person name="Battley P.F."/>
            <person name="Fidler A.E."/>
            <person name="Prosdocimi F."/>
        </authorList>
    </citation>
    <scope>NUCLEOTIDE SEQUENCE [LARGE SCALE GENOMIC DNA]</scope>
</reference>
<accession>A0A2I0U8W2</accession>
<dbReference type="Proteomes" id="UP000233556">
    <property type="component" value="Unassembled WGS sequence"/>
</dbReference>
<gene>
    <name evidence="1" type="ORF">llap_7219</name>
</gene>
<evidence type="ECO:0000313" key="1">
    <source>
        <dbReference type="EMBL" id="PKU42461.1"/>
    </source>
</evidence>
<reference evidence="2" key="1">
    <citation type="submission" date="2017-11" db="EMBL/GenBank/DDBJ databases">
        <authorList>
            <person name="Lima N.C."/>
            <person name="Parody-Merino A.M."/>
            <person name="Battley P.F."/>
            <person name="Fidler A.E."/>
            <person name="Prosdocimi F."/>
        </authorList>
    </citation>
    <scope>NUCLEOTIDE SEQUENCE [LARGE SCALE GENOMIC DNA]</scope>
</reference>
<organism evidence="1 2">
    <name type="scientific">Limosa lapponica baueri</name>
    <dbReference type="NCBI Taxonomy" id="1758121"/>
    <lineage>
        <taxon>Eukaryota</taxon>
        <taxon>Metazoa</taxon>
        <taxon>Chordata</taxon>
        <taxon>Craniata</taxon>
        <taxon>Vertebrata</taxon>
        <taxon>Euteleostomi</taxon>
        <taxon>Archelosauria</taxon>
        <taxon>Archosauria</taxon>
        <taxon>Dinosauria</taxon>
        <taxon>Saurischia</taxon>
        <taxon>Theropoda</taxon>
        <taxon>Coelurosauria</taxon>
        <taxon>Aves</taxon>
        <taxon>Neognathae</taxon>
        <taxon>Neoaves</taxon>
        <taxon>Charadriiformes</taxon>
        <taxon>Scolopacidae</taxon>
        <taxon>Limosa</taxon>
    </lineage>
</organism>
<sequence>MVCSEALAYTYCYNNQGQVTSSFAPLEGQKRKSVEGSHLWGGTDRTGDPKLTNRVFHPICITLSIKTEGSKGQLSFFNGQCPRRTLPVRLPLILIRAFLTPDLESSSCPSPSPVWDFFPVPTGDVIVILGA</sequence>
<dbReference type="AlphaFoldDB" id="A0A2I0U8W2"/>
<dbReference type="EMBL" id="KZ505992">
    <property type="protein sequence ID" value="PKU42461.1"/>
    <property type="molecule type" value="Genomic_DNA"/>
</dbReference>
<name>A0A2I0U8W2_LIMLA</name>
<proteinExistence type="predicted"/>
<protein>
    <submittedName>
        <fullName evidence="1">Uncharacterized protein</fullName>
    </submittedName>
</protein>
<keyword evidence="2" id="KW-1185">Reference proteome</keyword>